<name>A0ABC8QYK5_9AQUA</name>
<dbReference type="AlphaFoldDB" id="A0ABC8QYK5"/>
<dbReference type="Proteomes" id="UP001642360">
    <property type="component" value="Unassembled WGS sequence"/>
</dbReference>
<reference evidence="2 3" key="1">
    <citation type="submission" date="2024-02" db="EMBL/GenBank/DDBJ databases">
        <authorList>
            <person name="Vignale AGUSTIN F."/>
            <person name="Sosa J E."/>
            <person name="Modenutti C."/>
        </authorList>
    </citation>
    <scope>NUCLEOTIDE SEQUENCE [LARGE SCALE GENOMIC DNA]</scope>
</reference>
<dbReference type="PANTHER" id="PTHR48055:SF55">
    <property type="entry name" value="PROTEIN KINASE DOMAIN-CONTAINING PROTEIN"/>
    <property type="match status" value="1"/>
</dbReference>
<dbReference type="InterPro" id="IPR011009">
    <property type="entry name" value="Kinase-like_dom_sf"/>
</dbReference>
<feature type="region of interest" description="Disordered" evidence="1">
    <location>
        <begin position="1"/>
        <end position="20"/>
    </location>
</feature>
<proteinExistence type="predicted"/>
<feature type="compositionally biased region" description="Basic residues" evidence="1">
    <location>
        <begin position="1"/>
        <end position="10"/>
    </location>
</feature>
<accession>A0ABC8QYK5</accession>
<dbReference type="EMBL" id="CAUOFW020000725">
    <property type="protein sequence ID" value="CAK9135774.1"/>
    <property type="molecule type" value="Genomic_DNA"/>
</dbReference>
<dbReference type="SUPFAM" id="SSF56112">
    <property type="entry name" value="Protein kinase-like (PK-like)"/>
    <property type="match status" value="1"/>
</dbReference>
<dbReference type="InterPro" id="IPR051564">
    <property type="entry name" value="LRR_receptor-like_kinase"/>
</dbReference>
<dbReference type="Gene3D" id="1.10.510.10">
    <property type="entry name" value="Transferase(Phosphotransferase) domain 1"/>
    <property type="match status" value="1"/>
</dbReference>
<evidence type="ECO:0000313" key="3">
    <source>
        <dbReference type="Proteomes" id="UP001642360"/>
    </source>
</evidence>
<evidence type="ECO:0000313" key="2">
    <source>
        <dbReference type="EMBL" id="CAK9135774.1"/>
    </source>
</evidence>
<evidence type="ECO:0000256" key="1">
    <source>
        <dbReference type="SAM" id="MobiDB-lite"/>
    </source>
</evidence>
<protein>
    <submittedName>
        <fullName evidence="2">Uncharacterized protein</fullName>
    </submittedName>
</protein>
<dbReference type="PANTHER" id="PTHR48055">
    <property type="entry name" value="LEUCINE-RICH REPEAT RECEPTOR PROTEIN KINASE EMS1"/>
    <property type="match status" value="1"/>
</dbReference>
<sequence length="220" mass="25047">MTTANHRHKPHFEGEPGGSVCSGNSTNDVSAFARSLYQKFVDLFFVDLKFVIPWSDAIRVFGKGQYTERAAAVVTHTIVEVIQPEKQLDQKRKVKFKIMSLKVKAGSDYVPELYGLGSEISINGDVYSYGICLLEMMRIKRPTDDMFQKGRNLQNFARMVIPDNVIEIVDQMLLNKNEDEVGATEKNTWQNQNRASKRVFCFSFKDWSGILHGVITRTVE</sequence>
<comment type="caution">
    <text evidence="2">The sequence shown here is derived from an EMBL/GenBank/DDBJ whole genome shotgun (WGS) entry which is preliminary data.</text>
</comment>
<organism evidence="2 3">
    <name type="scientific">Ilex paraguariensis</name>
    <name type="common">yerba mate</name>
    <dbReference type="NCBI Taxonomy" id="185542"/>
    <lineage>
        <taxon>Eukaryota</taxon>
        <taxon>Viridiplantae</taxon>
        <taxon>Streptophyta</taxon>
        <taxon>Embryophyta</taxon>
        <taxon>Tracheophyta</taxon>
        <taxon>Spermatophyta</taxon>
        <taxon>Magnoliopsida</taxon>
        <taxon>eudicotyledons</taxon>
        <taxon>Gunneridae</taxon>
        <taxon>Pentapetalae</taxon>
        <taxon>asterids</taxon>
        <taxon>campanulids</taxon>
        <taxon>Aquifoliales</taxon>
        <taxon>Aquifoliaceae</taxon>
        <taxon>Ilex</taxon>
    </lineage>
</organism>
<gene>
    <name evidence="2" type="ORF">ILEXP_LOCUS2734</name>
</gene>
<keyword evidence="3" id="KW-1185">Reference proteome</keyword>